<accession>A0A2D2W2E7</accession>
<feature type="compositionally biased region" description="Basic and acidic residues" evidence="1">
    <location>
        <begin position="58"/>
        <end position="82"/>
    </location>
</feature>
<dbReference type="EMBL" id="MG189906">
    <property type="protein sequence ID" value="ATS92315.1"/>
    <property type="molecule type" value="Genomic_DNA"/>
</dbReference>
<proteinExistence type="predicted"/>
<sequence length="250" mass="26870">MGVKKNEQDEAVKAADQKPTETKVTEKPEVKQDDGKSAVTLTSTEAKPEQTAEQEQQPVKDKVADADAKELKEQADTAKDAEPTGEPKVTKPEDVVASDAAPSVAAIEAAVAGTAANVDPYPEERDDVAQLELLAYNRLVLANRLFERGVVYDVTEEDADQLLRVRTDDGRPVFGRYVLEEKATNDAIVRRAPLPRTTSVAMPVRMVSDTATNSKAIEIGTEEELIAAGLIAKDAADVVADLSKGESVEL</sequence>
<evidence type="ECO:0000313" key="2">
    <source>
        <dbReference type="EMBL" id="ATS92315.1"/>
    </source>
</evidence>
<organism evidence="2 3">
    <name type="scientific">Stenotrophomonas phage vB_SmaS_DLP_5</name>
    <dbReference type="NCBI Taxonomy" id="2044561"/>
    <lineage>
        <taxon>Viruses</taxon>
        <taxon>Duplodnaviria</taxon>
        <taxon>Heunggongvirae</taxon>
        <taxon>Uroviricota</taxon>
        <taxon>Caudoviricetes</taxon>
        <taxon>Delepquintavirus</taxon>
        <taxon>Delepquintavirus DLP5</taxon>
    </lineage>
</organism>
<gene>
    <name evidence="2" type="ORF">DLP05_009</name>
</gene>
<protein>
    <submittedName>
        <fullName evidence="2">Ribonuclease E</fullName>
    </submittedName>
</protein>
<feature type="region of interest" description="Disordered" evidence="1">
    <location>
        <begin position="1"/>
        <end position="95"/>
    </location>
</feature>
<reference evidence="2 3" key="2">
    <citation type="submission" date="2017-11" db="EMBL/GenBank/DDBJ databases">
        <title>Lysogenic conversion of Stenotrophomonas maltophilia by temperate phage DLP4.</title>
        <authorList>
            <person name="Dennis J."/>
            <person name="Stothard P."/>
        </authorList>
    </citation>
    <scope>NUCLEOTIDE SEQUENCE [LARGE SCALE GENOMIC DNA]</scope>
</reference>
<reference evidence="3" key="1">
    <citation type="submission" date="2017-10" db="EMBL/GenBank/DDBJ databases">
        <authorList>
            <person name="Peters D.L."/>
        </authorList>
    </citation>
    <scope>NUCLEOTIDE SEQUENCE [LARGE SCALE GENOMIC DNA]</scope>
</reference>
<keyword evidence="3" id="KW-1185">Reference proteome</keyword>
<evidence type="ECO:0000313" key="3">
    <source>
        <dbReference type="Proteomes" id="UP000241675"/>
    </source>
</evidence>
<feature type="compositionally biased region" description="Basic and acidic residues" evidence="1">
    <location>
        <begin position="1"/>
        <end position="36"/>
    </location>
</feature>
<evidence type="ECO:0000256" key="1">
    <source>
        <dbReference type="SAM" id="MobiDB-lite"/>
    </source>
</evidence>
<name>A0A2D2W2E7_9CAUD</name>
<dbReference type="Proteomes" id="UP000241675">
    <property type="component" value="Segment"/>
</dbReference>
<feature type="compositionally biased region" description="Polar residues" evidence="1">
    <location>
        <begin position="39"/>
        <end position="57"/>
    </location>
</feature>